<evidence type="ECO:0000313" key="8">
    <source>
        <dbReference type="Proteomes" id="UP001595557"/>
    </source>
</evidence>
<feature type="transmembrane region" description="Helical" evidence="6">
    <location>
        <begin position="99"/>
        <end position="122"/>
    </location>
</feature>
<comment type="caution">
    <text evidence="7">The sequence shown here is derived from an EMBL/GenBank/DDBJ whole genome shotgun (WGS) entry which is preliminary data.</text>
</comment>
<keyword evidence="2" id="KW-1003">Cell membrane</keyword>
<evidence type="ECO:0000256" key="2">
    <source>
        <dbReference type="ARBA" id="ARBA00022475"/>
    </source>
</evidence>
<keyword evidence="3 6" id="KW-0812">Transmembrane</keyword>
<feature type="transmembrane region" description="Helical" evidence="6">
    <location>
        <begin position="314"/>
        <end position="332"/>
    </location>
</feature>
<feature type="transmembrane region" description="Helical" evidence="6">
    <location>
        <begin position="344"/>
        <end position="364"/>
    </location>
</feature>
<dbReference type="RefSeq" id="WP_207467079.1">
    <property type="nucleotide sequence ID" value="NZ_JAFNAW010000012.1"/>
</dbReference>
<keyword evidence="5 6" id="KW-0472">Membrane</keyword>
<accession>A0ABV7IH38</accession>
<sequence length="380" mass="41177">MPRIDRYILSQLLTLFGFFALVLVSVYWINRAVSLFDDLLSDGQTALVVLEFTALTLPLVISVVLPVAAFAATAYGANRMSGESELVAMQAAGLSPWRLARPVLVFGVFVGLMVAVLVHGLVPMARARLADRQAELAQDVTEQFLRPGTFQYPTDGITLFIRDIATDGRLLDLFIEDARDPANQVIYTSEEALVVRAETGPVLILLRGMSQTLRRAGERQSLAVTRFDEFSYDVGAMFTGGGQKGRDLRDYGTLRLLDPDPDLLAATGGTAAADARREAHERIAQPLLSPIAAMIGFATLLIGGYSRFGVWRQVLWAILGLIVVQFLTNAAANQAGRDPSLWPVLYVPALVGAAMCVALLWLAARPRRLKHGAGQGRAAA</sequence>
<dbReference type="EMBL" id="JBHRTE010000039">
    <property type="protein sequence ID" value="MFC3168315.1"/>
    <property type="molecule type" value="Genomic_DNA"/>
</dbReference>
<evidence type="ECO:0000256" key="4">
    <source>
        <dbReference type="ARBA" id="ARBA00022989"/>
    </source>
</evidence>
<gene>
    <name evidence="7" type="primary">lptF</name>
    <name evidence="7" type="ORF">ACFOD7_09660</name>
</gene>
<keyword evidence="8" id="KW-1185">Reference proteome</keyword>
<feature type="transmembrane region" description="Helical" evidence="6">
    <location>
        <begin position="12"/>
        <end position="29"/>
    </location>
</feature>
<keyword evidence="4 6" id="KW-1133">Transmembrane helix</keyword>
<evidence type="ECO:0000256" key="3">
    <source>
        <dbReference type="ARBA" id="ARBA00022692"/>
    </source>
</evidence>
<organism evidence="7 8">
    <name type="scientific">Paracoccus fontiphilus</name>
    <dbReference type="NCBI Taxonomy" id="1815556"/>
    <lineage>
        <taxon>Bacteria</taxon>
        <taxon>Pseudomonadati</taxon>
        <taxon>Pseudomonadota</taxon>
        <taxon>Alphaproteobacteria</taxon>
        <taxon>Rhodobacterales</taxon>
        <taxon>Paracoccaceae</taxon>
        <taxon>Paracoccus</taxon>
    </lineage>
</organism>
<evidence type="ECO:0000256" key="6">
    <source>
        <dbReference type="SAM" id="Phobius"/>
    </source>
</evidence>
<proteinExistence type="predicted"/>
<dbReference type="InterPro" id="IPR005495">
    <property type="entry name" value="LptG/LptF_permease"/>
</dbReference>
<dbReference type="PANTHER" id="PTHR33529">
    <property type="entry name" value="SLR0882 PROTEIN-RELATED"/>
    <property type="match status" value="1"/>
</dbReference>
<name>A0ABV7IH38_9RHOB</name>
<feature type="transmembrane region" description="Helical" evidence="6">
    <location>
        <begin position="283"/>
        <end position="302"/>
    </location>
</feature>
<evidence type="ECO:0000256" key="5">
    <source>
        <dbReference type="ARBA" id="ARBA00023136"/>
    </source>
</evidence>
<evidence type="ECO:0000313" key="7">
    <source>
        <dbReference type="EMBL" id="MFC3168315.1"/>
    </source>
</evidence>
<protein>
    <submittedName>
        <fullName evidence="7">LPS export ABC transporter permease LptF</fullName>
    </submittedName>
</protein>
<comment type="subcellular location">
    <subcellularLocation>
        <location evidence="1">Cell membrane</location>
        <topology evidence="1">Multi-pass membrane protein</topology>
    </subcellularLocation>
</comment>
<feature type="transmembrane region" description="Helical" evidence="6">
    <location>
        <begin position="49"/>
        <end position="78"/>
    </location>
</feature>
<dbReference type="Pfam" id="PF03739">
    <property type="entry name" value="LptF_LptG"/>
    <property type="match status" value="1"/>
</dbReference>
<reference evidence="8" key="1">
    <citation type="journal article" date="2019" name="Int. J. Syst. Evol. Microbiol.">
        <title>The Global Catalogue of Microorganisms (GCM) 10K type strain sequencing project: providing services to taxonomists for standard genome sequencing and annotation.</title>
        <authorList>
            <consortium name="The Broad Institute Genomics Platform"/>
            <consortium name="The Broad Institute Genome Sequencing Center for Infectious Disease"/>
            <person name="Wu L."/>
            <person name="Ma J."/>
        </authorList>
    </citation>
    <scope>NUCLEOTIDE SEQUENCE [LARGE SCALE GENOMIC DNA]</scope>
    <source>
        <strain evidence="8">KCTC 52239</strain>
    </source>
</reference>
<dbReference type="Proteomes" id="UP001595557">
    <property type="component" value="Unassembled WGS sequence"/>
</dbReference>
<dbReference type="InterPro" id="IPR030922">
    <property type="entry name" value="LptF"/>
</dbReference>
<dbReference type="NCBIfam" id="TIGR04407">
    <property type="entry name" value="LptF_YjgP"/>
    <property type="match status" value="1"/>
</dbReference>
<evidence type="ECO:0000256" key="1">
    <source>
        <dbReference type="ARBA" id="ARBA00004651"/>
    </source>
</evidence>
<dbReference type="PANTHER" id="PTHR33529:SF6">
    <property type="entry name" value="YJGP_YJGQ FAMILY PERMEASE"/>
    <property type="match status" value="1"/>
</dbReference>